<sequence length="422" mass="43378">MQALLRSAVCAGLLLLGACGRTPEGAPAAAAAKPAAEAAHHDDHDDHAQGKDEHAQEKDEHGHAHEDGHGDEHGDEHAGGEADMVRLTDAQVAAAGISVLPVESGFAGALEVPAVLVADPAATGVVATAVGGRVVELRRNLGDAVARGDVLAVIESADVAELQAELASGQRQLELAESTFRREERLLREQVTARQDFDAARTAAQQARIRVDLARQRLAASGGAVDGALNRLAIRAPIKGFVTARQVTLGDVVAPNAELFRVADLGRIAVELSLSPDDAGAVAVGAPVTVSAGKRSAEARVISLSRVVDPATLQVRAVAMLPNGQGLWRIGETARASVPLGAGEGAGQLAVPRSAIQTVEDKPSVFVRVKDGFAVKHLVLGAASGAWVAVTQGLEGGEQVAATNSYILKAELGKGEGGHHDH</sequence>
<reference evidence="7 8" key="1">
    <citation type="submission" date="2014-10" db="EMBL/GenBank/DDBJ databases">
        <authorList>
            <person name="Seo M.-J."/>
            <person name="Seok Y.J."/>
            <person name="Cha I.-T."/>
        </authorList>
    </citation>
    <scope>NUCLEOTIDE SEQUENCE [LARGE SCALE GENOMIC DNA]</scope>
    <source>
        <strain evidence="7 8">NEU</strain>
    </source>
</reference>
<dbReference type="SUPFAM" id="SSF111369">
    <property type="entry name" value="HlyD-like secretion proteins"/>
    <property type="match status" value="1"/>
</dbReference>
<evidence type="ECO:0000313" key="8">
    <source>
        <dbReference type="Proteomes" id="UP000180246"/>
    </source>
</evidence>
<feature type="compositionally biased region" description="Low complexity" evidence="3">
    <location>
        <begin position="24"/>
        <end position="37"/>
    </location>
</feature>
<evidence type="ECO:0000259" key="6">
    <source>
        <dbReference type="Pfam" id="PF25975"/>
    </source>
</evidence>
<dbReference type="GO" id="GO:0030288">
    <property type="term" value="C:outer membrane-bounded periplasmic space"/>
    <property type="evidence" value="ECO:0007669"/>
    <property type="project" value="TreeGrafter"/>
</dbReference>
<dbReference type="InterPro" id="IPR058647">
    <property type="entry name" value="BSH_CzcB-like"/>
</dbReference>
<feature type="compositionally biased region" description="Basic and acidic residues" evidence="3">
    <location>
        <begin position="38"/>
        <end position="79"/>
    </location>
</feature>
<dbReference type="Gene3D" id="1.10.287.470">
    <property type="entry name" value="Helix hairpin bin"/>
    <property type="match status" value="1"/>
</dbReference>
<dbReference type="GO" id="GO:0046914">
    <property type="term" value="F:transition metal ion binding"/>
    <property type="evidence" value="ECO:0007669"/>
    <property type="project" value="TreeGrafter"/>
</dbReference>
<dbReference type="Gene3D" id="2.40.30.170">
    <property type="match status" value="1"/>
</dbReference>
<dbReference type="GO" id="GO:0015679">
    <property type="term" value="P:plasma membrane copper ion transport"/>
    <property type="evidence" value="ECO:0007669"/>
    <property type="project" value="TreeGrafter"/>
</dbReference>
<comment type="similarity">
    <text evidence="1">Belongs to the membrane fusion protein (MFP) (TC 8.A.1) family.</text>
</comment>
<dbReference type="InterPro" id="IPR058648">
    <property type="entry name" value="HH_CzcB-like"/>
</dbReference>
<gene>
    <name evidence="7" type="ORF">LO55_3234</name>
</gene>
<evidence type="ECO:0000256" key="1">
    <source>
        <dbReference type="ARBA" id="ARBA00009477"/>
    </source>
</evidence>
<dbReference type="Pfam" id="PF25973">
    <property type="entry name" value="BSH_CzcB"/>
    <property type="match status" value="1"/>
</dbReference>
<evidence type="ECO:0000259" key="4">
    <source>
        <dbReference type="Pfam" id="PF25893"/>
    </source>
</evidence>
<dbReference type="GO" id="GO:0060003">
    <property type="term" value="P:copper ion export"/>
    <property type="evidence" value="ECO:0007669"/>
    <property type="project" value="TreeGrafter"/>
</dbReference>
<dbReference type="EMBL" id="JRYB01000001">
    <property type="protein sequence ID" value="OIJ42657.1"/>
    <property type="molecule type" value="Genomic_DNA"/>
</dbReference>
<dbReference type="InterPro" id="IPR051909">
    <property type="entry name" value="MFP_Cation_Efflux"/>
</dbReference>
<dbReference type="Pfam" id="PF25893">
    <property type="entry name" value="HH_CzcB"/>
    <property type="match status" value="1"/>
</dbReference>
<evidence type="ECO:0000256" key="3">
    <source>
        <dbReference type="SAM" id="MobiDB-lite"/>
    </source>
</evidence>
<feature type="domain" description="CzcB-like alpha-helical hairpin" evidence="4">
    <location>
        <begin position="161"/>
        <end position="220"/>
    </location>
</feature>
<dbReference type="GO" id="GO:0022857">
    <property type="term" value="F:transmembrane transporter activity"/>
    <property type="evidence" value="ECO:0007669"/>
    <property type="project" value="InterPro"/>
</dbReference>
<dbReference type="Pfam" id="PF25975">
    <property type="entry name" value="CzcB_C"/>
    <property type="match status" value="1"/>
</dbReference>
<dbReference type="InterPro" id="IPR006143">
    <property type="entry name" value="RND_pump_MFP"/>
</dbReference>
<dbReference type="AlphaFoldDB" id="A0A1S2NC45"/>
<feature type="domain" description="CzcB-like barrel-sandwich hybrid" evidence="5">
    <location>
        <begin position="125"/>
        <end position="264"/>
    </location>
</feature>
<dbReference type="RefSeq" id="WP_083415354.1">
    <property type="nucleotide sequence ID" value="NZ_JRYB01000001.1"/>
</dbReference>
<organism evidence="7 8">
    <name type="scientific">Massilia timonae</name>
    <dbReference type="NCBI Taxonomy" id="47229"/>
    <lineage>
        <taxon>Bacteria</taxon>
        <taxon>Pseudomonadati</taxon>
        <taxon>Pseudomonadota</taxon>
        <taxon>Betaproteobacteria</taxon>
        <taxon>Burkholderiales</taxon>
        <taxon>Oxalobacteraceae</taxon>
        <taxon>Telluria group</taxon>
        <taxon>Massilia</taxon>
    </lineage>
</organism>
<proteinExistence type="inferred from homology"/>
<name>A0A1S2NC45_9BURK</name>
<feature type="region of interest" description="Disordered" evidence="3">
    <location>
        <begin position="24"/>
        <end position="79"/>
    </location>
</feature>
<keyword evidence="2" id="KW-0813">Transport</keyword>
<protein>
    <submittedName>
        <fullName evidence="7">Efflux transporter, RND family, MFP subunit</fullName>
    </submittedName>
</protein>
<dbReference type="PANTHER" id="PTHR30097">
    <property type="entry name" value="CATION EFFLUX SYSTEM PROTEIN CUSB"/>
    <property type="match status" value="1"/>
</dbReference>
<accession>A0A1S2NC45</accession>
<evidence type="ECO:0000256" key="2">
    <source>
        <dbReference type="ARBA" id="ARBA00022448"/>
    </source>
</evidence>
<dbReference type="Gene3D" id="2.40.420.20">
    <property type="match status" value="1"/>
</dbReference>
<dbReference type="Proteomes" id="UP000180246">
    <property type="component" value="Unassembled WGS sequence"/>
</dbReference>
<evidence type="ECO:0000259" key="5">
    <source>
        <dbReference type="Pfam" id="PF25973"/>
    </source>
</evidence>
<dbReference type="PROSITE" id="PS51257">
    <property type="entry name" value="PROKAR_LIPOPROTEIN"/>
    <property type="match status" value="1"/>
</dbReference>
<dbReference type="Gene3D" id="2.40.50.100">
    <property type="match status" value="1"/>
</dbReference>
<dbReference type="GO" id="GO:0016020">
    <property type="term" value="C:membrane"/>
    <property type="evidence" value="ECO:0007669"/>
    <property type="project" value="InterPro"/>
</dbReference>
<evidence type="ECO:0000313" key="7">
    <source>
        <dbReference type="EMBL" id="OIJ42657.1"/>
    </source>
</evidence>
<dbReference type="InterPro" id="IPR058649">
    <property type="entry name" value="CzcB_C"/>
</dbReference>
<comment type="caution">
    <text evidence="7">The sequence shown here is derived from an EMBL/GenBank/DDBJ whole genome shotgun (WGS) entry which is preliminary data.</text>
</comment>
<dbReference type="PANTHER" id="PTHR30097:SF4">
    <property type="entry name" value="SLR6042 PROTEIN"/>
    <property type="match status" value="1"/>
</dbReference>
<dbReference type="NCBIfam" id="TIGR01730">
    <property type="entry name" value="RND_mfp"/>
    <property type="match status" value="1"/>
</dbReference>
<feature type="domain" description="CzcB-like C-terminal circularly permuted SH3-like" evidence="6">
    <location>
        <begin position="349"/>
        <end position="409"/>
    </location>
</feature>